<evidence type="ECO:0000313" key="2">
    <source>
        <dbReference type="EMBL" id="AWK14529.1"/>
    </source>
</evidence>
<dbReference type="RefSeq" id="WP_119797484.1">
    <property type="nucleotide sequence ID" value="NZ_CP021659.1"/>
</dbReference>
<name>A0A2U8I637_9GAMM</name>
<feature type="compositionally biased region" description="Basic and acidic residues" evidence="1">
    <location>
        <begin position="604"/>
        <end position="617"/>
    </location>
</feature>
<dbReference type="EMBL" id="CP021659">
    <property type="protein sequence ID" value="AWK14529.1"/>
    <property type="molecule type" value="Genomic_DNA"/>
</dbReference>
<accession>A0A2U8I637</accession>
<evidence type="ECO:0000313" key="3">
    <source>
        <dbReference type="Proteomes" id="UP000261875"/>
    </source>
</evidence>
<feature type="compositionally biased region" description="Basic and acidic residues" evidence="1">
    <location>
        <begin position="555"/>
        <end position="579"/>
    </location>
</feature>
<dbReference type="SUPFAM" id="SSF53335">
    <property type="entry name" value="S-adenosyl-L-methionine-dependent methyltransferases"/>
    <property type="match status" value="1"/>
</dbReference>
<proteinExistence type="predicted"/>
<dbReference type="AlphaFoldDB" id="A0A2U8I637"/>
<dbReference type="OrthoDB" id="9798884at2"/>
<feature type="compositionally biased region" description="Polar residues" evidence="1">
    <location>
        <begin position="580"/>
        <end position="603"/>
    </location>
</feature>
<keyword evidence="3" id="KW-1185">Reference proteome</keyword>
<sequence length="696" mass="78607">MPGNVSAELKEVNGKLIADIINHKSGDEAVIKRVIEPMSGTGTYSNWIRAVGFQREMIVNDINPLVTLTQGAIVYHPNEVQKKIKEIKSEVLKISKNHGFDFDENFIIKIDKLPPSISIDSEINKNQGLRPEEKTEKNTGKKEILQTFCNSEKAKELRQEIRTYFEEIASALVPIENGQIALDTLNSESRIHLAALFYIAQNATASYSDTVKINKSPSGEYTMHLPMSILSSEKCQYIRLFPKVTNDEKINFISHVHNNKLNPTKFVAGDGWELLKNSDISSSDLIILSGHFSNVYLSEVDFEEKIKEYIIPAADKGAQILIMNSFSQGKEDMFKKHGFQVSTCQRTSTAKGDFLLALKNIITDDAVLTQQYLDEMTQISAWSDVTQRLADELKPLLPRLYNEIKRTVSESTNRDSCESLNEVLRVIEPFMHQPSFEKEQLEQLVNICQHIKTIVTWEPSLSQRALSLATRCRDRIEDGLKQRTTTQQMVKNMSRVSSSLFDRSVNAMADVIVGLSPSGSTSRSGQHGDPQRSTDTWAQTANALYEGYAISNEKREKNKANAEIEEKRHQEQLKRKYESRQNTIPDSSSLNIGVATSMNSRSLSTERHREGEYQTEDSSHIFDTEGEVASLEARLAKLREFNMSNLLDPSTSTPALQRRLDALRSDSSSRQAKKSRTRIAEGIDEFGKPFTSTFTW</sequence>
<organism evidence="2 3">
    <name type="scientific">Candidatus Fukatsuia symbiotica</name>
    <dbReference type="NCBI Taxonomy" id="1878942"/>
    <lineage>
        <taxon>Bacteria</taxon>
        <taxon>Pseudomonadati</taxon>
        <taxon>Pseudomonadota</taxon>
        <taxon>Gammaproteobacteria</taxon>
        <taxon>Enterobacterales</taxon>
        <taxon>Yersiniaceae</taxon>
        <taxon>Candidatus Fukatsuia</taxon>
    </lineage>
</organism>
<dbReference type="Proteomes" id="UP000261875">
    <property type="component" value="Chromosome"/>
</dbReference>
<gene>
    <name evidence="2" type="ORF">CCS41_08660</name>
</gene>
<dbReference type="InterPro" id="IPR029063">
    <property type="entry name" value="SAM-dependent_MTases_sf"/>
</dbReference>
<protein>
    <submittedName>
        <fullName evidence="2">Uncharacterized protein</fullName>
    </submittedName>
</protein>
<dbReference type="KEGG" id="fsm:CCS41_08660"/>
<feature type="region of interest" description="Disordered" evidence="1">
    <location>
        <begin position="555"/>
        <end position="617"/>
    </location>
</feature>
<evidence type="ECO:0000256" key="1">
    <source>
        <dbReference type="SAM" id="MobiDB-lite"/>
    </source>
</evidence>
<reference evidence="2 3" key="1">
    <citation type="submission" date="2017-05" db="EMBL/GenBank/DDBJ databases">
        <title>Genome sequence of Candidatus Fukatsuia symbiotica and Candidatus Hamiltonella defensa from Acyrthosiphon pisum strain 5D.</title>
        <authorList>
            <person name="Patel V.A."/>
            <person name="Chevignon G."/>
            <person name="Russell J.A."/>
            <person name="Oliver K.M."/>
        </authorList>
    </citation>
    <scope>NUCLEOTIDE SEQUENCE [LARGE SCALE GENOMIC DNA]</scope>
    <source>
        <strain evidence="2 3">5D</strain>
    </source>
</reference>